<accession>A0ABQ9V055</accession>
<dbReference type="InterPro" id="IPR043366">
    <property type="entry name" value="HECTD4"/>
</dbReference>
<keyword evidence="2" id="KW-1185">Reference proteome</keyword>
<dbReference type="EMBL" id="JASSZA010000009">
    <property type="protein sequence ID" value="KAK2102627.1"/>
    <property type="molecule type" value="Genomic_DNA"/>
</dbReference>
<name>A0ABQ9V055_SAGOE</name>
<dbReference type="PANTHER" id="PTHR46435:SF1">
    <property type="entry name" value="E3 UBIQUITIN-PROTEIN LIGASE HECTD4-RELATED"/>
    <property type="match status" value="1"/>
</dbReference>
<evidence type="ECO:0000313" key="2">
    <source>
        <dbReference type="Proteomes" id="UP001266305"/>
    </source>
</evidence>
<proteinExistence type="predicted"/>
<gene>
    <name evidence="1" type="ORF">P7K49_020294</name>
</gene>
<comment type="caution">
    <text evidence="1">The sequence shown here is derived from an EMBL/GenBank/DDBJ whole genome shotgun (WGS) entry which is preliminary data.</text>
</comment>
<sequence>MAGWCVVWVCIKSLFKKFLFVVQGVKWILPVILNDLPVILKILTFETKNPSELAERLRSVCGNQSNAYARLLEYRLNALRGLWNAQRQLALEEQHERESSGDEETLALLKRQGLLQQPEQAPFTSRMGLLLVFPLIQSQSRTDPSLCNITAEVLLNCLRDCQPLSLTKEPADCLNGIETLLCSWLEETSDTGRHIPHKQKENAAAALVALACARGSLKTFVHTVHLLQKQTDLGSLPVADVLYRLLLLEGGPGSPSCLLGGKHIVSWGYEDMLPAPDSNTGSSSENKAFLGNPMSMEENLGCRPPRISQPSKKHIYNLPVKKRFQMLTWDAVSRQTVFTCILLTQLEEEGFVYCRNEELEPGWVAFGSGSLLHRPVSFDNKLHSLFQVIDQNTLQVCQVVPMPANHLPIGSTMSTVHLSSDGTYFYWIWSPASLNEKTPKGHSVFMDIFELVVSLFGVV</sequence>
<dbReference type="PANTHER" id="PTHR46435">
    <property type="entry name" value="E3 UBIQUITIN-PROTEIN LIGASE HECTD4-RELATED"/>
    <property type="match status" value="1"/>
</dbReference>
<evidence type="ECO:0000313" key="1">
    <source>
        <dbReference type="EMBL" id="KAK2102627.1"/>
    </source>
</evidence>
<organism evidence="1 2">
    <name type="scientific">Saguinus oedipus</name>
    <name type="common">Cotton-top tamarin</name>
    <name type="synonym">Oedipomidas oedipus</name>
    <dbReference type="NCBI Taxonomy" id="9490"/>
    <lineage>
        <taxon>Eukaryota</taxon>
        <taxon>Metazoa</taxon>
        <taxon>Chordata</taxon>
        <taxon>Craniata</taxon>
        <taxon>Vertebrata</taxon>
        <taxon>Euteleostomi</taxon>
        <taxon>Mammalia</taxon>
        <taxon>Eutheria</taxon>
        <taxon>Euarchontoglires</taxon>
        <taxon>Primates</taxon>
        <taxon>Haplorrhini</taxon>
        <taxon>Platyrrhini</taxon>
        <taxon>Cebidae</taxon>
        <taxon>Callitrichinae</taxon>
        <taxon>Saguinus</taxon>
    </lineage>
</organism>
<protein>
    <submittedName>
        <fullName evidence="1">Uncharacterized protein</fullName>
    </submittedName>
</protein>
<dbReference type="Proteomes" id="UP001266305">
    <property type="component" value="Unassembled WGS sequence"/>
</dbReference>
<reference evidence="1 2" key="1">
    <citation type="submission" date="2023-05" db="EMBL/GenBank/DDBJ databases">
        <title>B98-5 Cell Line De Novo Hybrid Assembly: An Optical Mapping Approach.</title>
        <authorList>
            <person name="Kananen K."/>
            <person name="Auerbach J.A."/>
            <person name="Kautto E."/>
            <person name="Blachly J.S."/>
        </authorList>
    </citation>
    <scope>NUCLEOTIDE SEQUENCE [LARGE SCALE GENOMIC DNA]</scope>
    <source>
        <strain evidence="1">B95-8</strain>
        <tissue evidence="1">Cell line</tissue>
    </source>
</reference>